<keyword evidence="3" id="KW-0732">Signal</keyword>
<reference evidence="5" key="1">
    <citation type="journal article" date="2021" name="IMA Fungus">
        <title>Genomic characterization of three marine fungi, including Emericellopsis atlantica sp. nov. with signatures of a generalist lifestyle and marine biomass degradation.</title>
        <authorList>
            <person name="Hagestad O.C."/>
            <person name="Hou L."/>
            <person name="Andersen J.H."/>
            <person name="Hansen E.H."/>
            <person name="Altermark B."/>
            <person name="Li C."/>
            <person name="Kuhnert E."/>
            <person name="Cox R.J."/>
            <person name="Crous P.W."/>
            <person name="Spatafora J.W."/>
            <person name="Lail K."/>
            <person name="Amirebrahimi M."/>
            <person name="Lipzen A."/>
            <person name="Pangilinan J."/>
            <person name="Andreopoulos W."/>
            <person name="Hayes R.D."/>
            <person name="Ng V."/>
            <person name="Grigoriev I.V."/>
            <person name="Jackson S.A."/>
            <person name="Sutton T.D.S."/>
            <person name="Dobson A.D.W."/>
            <person name="Rama T."/>
        </authorList>
    </citation>
    <scope>NUCLEOTIDE SEQUENCE</scope>
    <source>
        <strain evidence="5">TS7</strain>
    </source>
</reference>
<evidence type="ECO:0000259" key="4">
    <source>
        <dbReference type="SMART" id="SM00736"/>
    </source>
</evidence>
<evidence type="ECO:0000256" key="3">
    <source>
        <dbReference type="SAM" id="SignalP"/>
    </source>
</evidence>
<dbReference type="InterPro" id="IPR013783">
    <property type="entry name" value="Ig-like_fold"/>
</dbReference>
<dbReference type="SUPFAM" id="SSF49313">
    <property type="entry name" value="Cadherin-like"/>
    <property type="match status" value="3"/>
</dbReference>
<dbReference type="InterPro" id="IPR006644">
    <property type="entry name" value="Cadg"/>
</dbReference>
<dbReference type="GO" id="GO:0005509">
    <property type="term" value="F:calcium ion binding"/>
    <property type="evidence" value="ECO:0007669"/>
    <property type="project" value="InterPro"/>
</dbReference>
<feature type="compositionally biased region" description="Basic and acidic residues" evidence="1">
    <location>
        <begin position="686"/>
        <end position="698"/>
    </location>
</feature>
<keyword evidence="6" id="KW-1185">Reference proteome</keyword>
<accession>A0A9P8CKH6</accession>
<dbReference type="SMART" id="SM00736">
    <property type="entry name" value="CADG"/>
    <property type="match status" value="1"/>
</dbReference>
<dbReference type="GeneID" id="70292646"/>
<feature type="domain" description="Dystroglycan-type cadherin-like" evidence="4">
    <location>
        <begin position="136"/>
        <end position="240"/>
    </location>
</feature>
<feature type="region of interest" description="Disordered" evidence="1">
    <location>
        <begin position="421"/>
        <end position="447"/>
    </location>
</feature>
<dbReference type="Pfam" id="PF05345">
    <property type="entry name" value="He_PIG"/>
    <property type="match status" value="1"/>
</dbReference>
<feature type="compositionally biased region" description="Polar residues" evidence="1">
    <location>
        <begin position="793"/>
        <end position="833"/>
    </location>
</feature>
<dbReference type="GO" id="GO:0016020">
    <property type="term" value="C:membrane"/>
    <property type="evidence" value="ECO:0007669"/>
    <property type="project" value="InterPro"/>
</dbReference>
<keyword evidence="2" id="KW-0812">Transmembrane</keyword>
<organism evidence="5 6">
    <name type="scientific">Emericellopsis atlantica</name>
    <dbReference type="NCBI Taxonomy" id="2614577"/>
    <lineage>
        <taxon>Eukaryota</taxon>
        <taxon>Fungi</taxon>
        <taxon>Dikarya</taxon>
        <taxon>Ascomycota</taxon>
        <taxon>Pezizomycotina</taxon>
        <taxon>Sordariomycetes</taxon>
        <taxon>Hypocreomycetidae</taxon>
        <taxon>Hypocreales</taxon>
        <taxon>Bionectriaceae</taxon>
        <taxon>Emericellopsis</taxon>
    </lineage>
</organism>
<feature type="compositionally biased region" description="Low complexity" evidence="1">
    <location>
        <begin position="421"/>
        <end position="442"/>
    </location>
</feature>
<name>A0A9P8CKH6_9HYPO</name>
<dbReference type="AlphaFoldDB" id="A0A9P8CKH6"/>
<proteinExistence type="predicted"/>
<keyword evidence="2" id="KW-0472">Membrane</keyword>
<dbReference type="Proteomes" id="UP000887229">
    <property type="component" value="Unassembled WGS sequence"/>
</dbReference>
<feature type="signal peptide" evidence="3">
    <location>
        <begin position="1"/>
        <end position="21"/>
    </location>
</feature>
<evidence type="ECO:0000256" key="1">
    <source>
        <dbReference type="SAM" id="MobiDB-lite"/>
    </source>
</evidence>
<evidence type="ECO:0000313" key="6">
    <source>
        <dbReference type="Proteomes" id="UP000887229"/>
    </source>
</evidence>
<feature type="chain" id="PRO_5040379023" description="Dystroglycan-type cadherin-like domain-containing protein" evidence="3">
    <location>
        <begin position="22"/>
        <end position="839"/>
    </location>
</feature>
<dbReference type="InterPro" id="IPR015919">
    <property type="entry name" value="Cadherin-like_sf"/>
</dbReference>
<evidence type="ECO:0000256" key="2">
    <source>
        <dbReference type="SAM" id="Phobius"/>
    </source>
</evidence>
<feature type="region of interest" description="Disordered" evidence="1">
    <location>
        <begin position="793"/>
        <end position="839"/>
    </location>
</feature>
<dbReference type="EMBL" id="MU251287">
    <property type="protein sequence ID" value="KAG9249945.1"/>
    <property type="molecule type" value="Genomic_DNA"/>
</dbReference>
<dbReference type="OrthoDB" id="41532at2759"/>
<feature type="region of interest" description="Disordered" evidence="1">
    <location>
        <begin position="561"/>
        <end position="597"/>
    </location>
</feature>
<keyword evidence="2" id="KW-1133">Transmembrane helix</keyword>
<evidence type="ECO:0000313" key="5">
    <source>
        <dbReference type="EMBL" id="KAG9249945.1"/>
    </source>
</evidence>
<feature type="compositionally biased region" description="Polar residues" evidence="1">
    <location>
        <begin position="658"/>
        <end position="671"/>
    </location>
</feature>
<feature type="transmembrane region" description="Helical" evidence="2">
    <location>
        <begin position="454"/>
        <end position="476"/>
    </location>
</feature>
<comment type="caution">
    <text evidence="5">The sequence shown here is derived from an EMBL/GenBank/DDBJ whole genome shotgun (WGS) entry which is preliminary data.</text>
</comment>
<feature type="region of interest" description="Disordered" evidence="1">
    <location>
        <begin position="658"/>
        <end position="714"/>
    </location>
</feature>
<feature type="region of interest" description="Disordered" evidence="1">
    <location>
        <begin position="505"/>
        <end position="546"/>
    </location>
</feature>
<sequence>MTRPLLCLSALVSLYAHVVDGTPTIAFPFNAQLPPVARIGSLWTYTLSPHTFRSDFNITYTLGQHPSWMSFEGQSQRLYGIAEDGSVPPGEVVGQPFQIIATDDTGSATMDAEIVTSRDEGPSIRIPISEQIQKFGAYSAPSSLLTYPSTDFKYTFDQQTFKHEPDMINYYATSGNSSPLPAWIAFDAPSLTFTGQTPGVDALYQPPQQFDIRLVASDIEGFSSTSIEFSIVVSSHKLTVAEPVLELNASRGDSFEYDGLANSVKLDGKPVAPGDLDVAVMNLPQWLSFDQKSWVLKGKPGKEDHSTNFTLKFSDSFSDTLDVWGTVNVASGLFETTFHEIEATPGEEFNLDLSPYLKDPKDTEIEISTKPQQAWLKLDGQEIKGKVPKSSSGKLEIMVQARSKKSGVTETETLALTFLAPDGRSTTTPTTGTARPSQTGTNTDDDGGLGTGKILLATIIPILAIALLLMLLICCLKRRRARRTYLSKTFRSKISHPVIGSLRVNGSNLHTDKMDQPVGDETQMSRGPKGGYGQPDSHRFSHSSATLGSLSSGDMSQVYMLNAGPGRSLGSSGTEDGRGSWSTVGRTVNGNNSRGSVATIPYSTHQLLPTPPLLAQTSEGFRSGLDLTIPSLDDLPSLQQMYAPPARSTAMYSTITTSSAALPHSRPTSPKTGPATAASIGQKSSSSDKDWSTIREDDSVPSLPPPPARLSGIRGFGSERESMVSEASFGSGENWRVLGRNNNNGGSVPNLSTYREYVEGSPFYPSGVRDEITSSRLAQTAPKAQSSLRKVVSTDESPAGNVQVSGSRISRLTEESTGVSSNWTREGSGTTAGSYKAFI</sequence>
<gene>
    <name evidence="5" type="ORF">F5Z01DRAFT_630703</name>
</gene>
<protein>
    <recommendedName>
        <fullName evidence="4">Dystroglycan-type cadherin-like domain-containing protein</fullName>
    </recommendedName>
</protein>
<feature type="compositionally biased region" description="Polar residues" evidence="1">
    <location>
        <begin position="569"/>
        <end position="597"/>
    </location>
</feature>
<dbReference type="Gene3D" id="2.60.40.10">
    <property type="entry name" value="Immunoglobulins"/>
    <property type="match status" value="3"/>
</dbReference>
<dbReference type="RefSeq" id="XP_046113869.1">
    <property type="nucleotide sequence ID" value="XM_046261743.1"/>
</dbReference>